<keyword evidence="3" id="KW-0732">Signal</keyword>
<feature type="compositionally biased region" description="Basic and acidic residues" evidence="2">
    <location>
        <begin position="1021"/>
        <end position="1035"/>
    </location>
</feature>
<accession>A0A914HBX4</accession>
<dbReference type="InterPro" id="IPR001079">
    <property type="entry name" value="Galectin_CRD"/>
</dbReference>
<dbReference type="PROSITE" id="PS51304">
    <property type="entry name" value="GALECTIN"/>
    <property type="match status" value="1"/>
</dbReference>
<feature type="region of interest" description="Disordered" evidence="2">
    <location>
        <begin position="238"/>
        <end position="257"/>
    </location>
</feature>
<feature type="domain" description="Galectin" evidence="4">
    <location>
        <begin position="566"/>
        <end position="720"/>
    </location>
</feature>
<dbReference type="AlphaFoldDB" id="A0A914HBX4"/>
<feature type="chain" id="PRO_5036712141" evidence="3">
    <location>
        <begin position="16"/>
        <end position="1045"/>
    </location>
</feature>
<evidence type="ECO:0000256" key="1">
    <source>
        <dbReference type="ARBA" id="ARBA00022734"/>
    </source>
</evidence>
<evidence type="ECO:0000313" key="5">
    <source>
        <dbReference type="Proteomes" id="UP000887572"/>
    </source>
</evidence>
<feature type="compositionally biased region" description="Basic and acidic residues" evidence="2">
    <location>
        <begin position="1000"/>
        <end position="1014"/>
    </location>
</feature>
<dbReference type="Proteomes" id="UP000887572">
    <property type="component" value="Unplaced"/>
</dbReference>
<evidence type="ECO:0000256" key="2">
    <source>
        <dbReference type="SAM" id="MobiDB-lite"/>
    </source>
</evidence>
<keyword evidence="5" id="KW-1185">Reference proteome</keyword>
<dbReference type="WBParaSite" id="Gr19_v10_g16097.t1">
    <property type="protein sequence ID" value="Gr19_v10_g16097.t1"/>
    <property type="gene ID" value="Gr19_v10_g16097"/>
</dbReference>
<evidence type="ECO:0000313" key="6">
    <source>
        <dbReference type="WBParaSite" id="Gr19_v10_g16097.t1"/>
    </source>
</evidence>
<evidence type="ECO:0000259" key="4">
    <source>
        <dbReference type="PROSITE" id="PS51304"/>
    </source>
</evidence>
<reference evidence="6" key="1">
    <citation type="submission" date="2022-11" db="UniProtKB">
        <authorList>
            <consortium name="WormBaseParasite"/>
        </authorList>
    </citation>
    <scope>IDENTIFICATION</scope>
</reference>
<proteinExistence type="predicted"/>
<dbReference type="GO" id="GO:0030246">
    <property type="term" value="F:carbohydrate binding"/>
    <property type="evidence" value="ECO:0007669"/>
    <property type="project" value="UniProtKB-KW"/>
</dbReference>
<sequence length="1045" mass="117873">MIIFCFWMLVHAAQAQEETTPTRLTGLGKNISTIPVALLDQCFPYEESKTFGIEFRLPRTGGKCDDGLIICYPGSLATRTLDNAHSLNGMSVNSELFNVDNAVNNSLGKYCAGLNVSWHGIKVNTEKSNGKNIIKLSTSLLEEEEQSFEIPDAHRQFIIHFGNENEFSAYVTVEGQRIDLDVVKAEQYMQLAPNGAHLKDFVGFWTLGLDMLPWMDHEVKLFINRSCSCSMEAWFIRPTDGEPNDPEEPSTGIGGPKAKCIVNTTKEVPLNNRLKANHLIRIQMLIDGNALDNSITFAILNEYRNVLMKFKMSTGQNATIQMKWPFKPVSIENANLPEGNGTRHADFIIALTEYSYGIVMNKKLLGGKEFFPAKWTNGLPFNDMKSLWLSGQFLLLTDPLVMPFHMLGQQNYKPQEQKLPYWERISIVQPDTNVIFRVKLGQNDNDFNISLLHNRIDLHKSEDSIGAEVLTLRVQPEKDQIWRPSRTGPVPILMGEAKLEAQKAYEFTLVMLKSYQYKIILGNFYFHKNATMPIWATNFVRVEGNITLLGRPEVEPPPEQQRTYNFSIQLKRPLDYNDTIQLKLNTQDKTKNLSILLMHDALRGNNEIGGVVLGMFFHFDGYKCTLYCSSVLSADPVKEDTGIAEVKNLTGIVDGRLNKYGQKFDMDITALNDNFKIHIKEVKLTHLCPYPESNGTFYPPWAVDYIRFENDVQVHAMNIMHPPTSEQRNFMQINDTNDLVQAGDLITVKLAITGDLNDNSSVAINLFHQALEFNEKVGKTVMKVMLNSASLYFNSSKPLINNSTNERNCTNGKLDKELKELKIGVMDKGFFNVTLTWNNDSSTTCTYTNGLPEWAVQYITVEHNDVTLSNPPNIICVPEKRYDEEPENHSTGIFGKVGRIVTVALAMSSRLGGADATRRGGAVYGRNLKSNQLPNNNWMAPPPPMAMRSAKVYDSKHSPAEYLKKFAQDFRRKTGMHSQRHHEETTLEQEKRVAGAGPDPIHHQDTTLEQEKRVAGAGPDPIHHQDTTLEQEKRVAGAGPDPIHH</sequence>
<feature type="compositionally biased region" description="Basic and acidic residues" evidence="2">
    <location>
        <begin position="981"/>
        <end position="993"/>
    </location>
</feature>
<protein>
    <submittedName>
        <fullName evidence="6">Galectin domain-containing protein</fullName>
    </submittedName>
</protein>
<dbReference type="Gene3D" id="2.60.120.200">
    <property type="match status" value="1"/>
</dbReference>
<evidence type="ECO:0000256" key="3">
    <source>
        <dbReference type="SAM" id="SignalP"/>
    </source>
</evidence>
<feature type="region of interest" description="Disordered" evidence="2">
    <location>
        <begin position="972"/>
        <end position="1045"/>
    </location>
</feature>
<keyword evidence="1" id="KW-0430">Lectin</keyword>
<feature type="signal peptide" evidence="3">
    <location>
        <begin position="1"/>
        <end position="15"/>
    </location>
</feature>
<organism evidence="5 6">
    <name type="scientific">Globodera rostochiensis</name>
    <name type="common">Golden nematode worm</name>
    <name type="synonym">Heterodera rostochiensis</name>
    <dbReference type="NCBI Taxonomy" id="31243"/>
    <lineage>
        <taxon>Eukaryota</taxon>
        <taxon>Metazoa</taxon>
        <taxon>Ecdysozoa</taxon>
        <taxon>Nematoda</taxon>
        <taxon>Chromadorea</taxon>
        <taxon>Rhabditida</taxon>
        <taxon>Tylenchina</taxon>
        <taxon>Tylenchomorpha</taxon>
        <taxon>Tylenchoidea</taxon>
        <taxon>Heteroderidae</taxon>
        <taxon>Heteroderinae</taxon>
        <taxon>Globodera</taxon>
    </lineage>
</organism>
<name>A0A914HBX4_GLORO</name>